<gene>
    <name evidence="1" type="ORF">HHK36_019530</name>
</gene>
<protein>
    <submittedName>
        <fullName evidence="1">Uncharacterized protein</fullName>
    </submittedName>
</protein>
<organism evidence="1 2">
    <name type="scientific">Tetracentron sinense</name>
    <name type="common">Spur-leaf</name>
    <dbReference type="NCBI Taxonomy" id="13715"/>
    <lineage>
        <taxon>Eukaryota</taxon>
        <taxon>Viridiplantae</taxon>
        <taxon>Streptophyta</taxon>
        <taxon>Embryophyta</taxon>
        <taxon>Tracheophyta</taxon>
        <taxon>Spermatophyta</taxon>
        <taxon>Magnoliopsida</taxon>
        <taxon>Trochodendrales</taxon>
        <taxon>Trochodendraceae</taxon>
        <taxon>Tetracentron</taxon>
    </lineage>
</organism>
<proteinExistence type="predicted"/>
<comment type="caution">
    <text evidence="1">The sequence shown here is derived from an EMBL/GenBank/DDBJ whole genome shotgun (WGS) entry which is preliminary data.</text>
</comment>
<keyword evidence="2" id="KW-1185">Reference proteome</keyword>
<sequence length="73" mass="8490">MTDDLKNQIFGNYLIETQVFEWGPSLCLFRHHYNQVQNSNWEVTHIQSPPSETDEMSAMAGMTMAWRKSHGCI</sequence>
<evidence type="ECO:0000313" key="1">
    <source>
        <dbReference type="EMBL" id="KAF8395580.1"/>
    </source>
</evidence>
<reference evidence="1 2" key="1">
    <citation type="submission" date="2020-04" db="EMBL/GenBank/DDBJ databases">
        <title>Plant Genome Project.</title>
        <authorList>
            <person name="Zhang R.-G."/>
        </authorList>
    </citation>
    <scope>NUCLEOTIDE SEQUENCE [LARGE SCALE GENOMIC DNA]</scope>
    <source>
        <strain evidence="1">YNK0</strain>
        <tissue evidence="1">Leaf</tissue>
    </source>
</reference>
<dbReference type="Proteomes" id="UP000655225">
    <property type="component" value="Unassembled WGS sequence"/>
</dbReference>
<name>A0A834YXP1_TETSI</name>
<accession>A0A834YXP1</accession>
<evidence type="ECO:0000313" key="2">
    <source>
        <dbReference type="Proteomes" id="UP000655225"/>
    </source>
</evidence>
<dbReference type="EMBL" id="JABCRI010000013">
    <property type="protein sequence ID" value="KAF8395580.1"/>
    <property type="molecule type" value="Genomic_DNA"/>
</dbReference>
<dbReference type="AlphaFoldDB" id="A0A834YXP1"/>